<dbReference type="RefSeq" id="WP_139244534.1">
    <property type="nucleotide sequence ID" value="NZ_FNTV01000002.1"/>
</dbReference>
<dbReference type="Proteomes" id="UP000182725">
    <property type="component" value="Unassembled WGS sequence"/>
</dbReference>
<evidence type="ECO:0000313" key="2">
    <source>
        <dbReference type="EMBL" id="SEF12522.1"/>
    </source>
</evidence>
<dbReference type="AlphaFoldDB" id="A0A1H5PF56"/>
<gene>
    <name evidence="2" type="ORF">SAMN04489740_4253</name>
</gene>
<evidence type="ECO:0000256" key="1">
    <source>
        <dbReference type="SAM" id="SignalP"/>
    </source>
</evidence>
<proteinExistence type="predicted"/>
<keyword evidence="1" id="KW-0732">Signal</keyword>
<reference evidence="2 3" key="1">
    <citation type="submission" date="2016-10" db="EMBL/GenBank/DDBJ databases">
        <authorList>
            <person name="de Groot N.N."/>
        </authorList>
    </citation>
    <scope>NUCLEOTIDE SEQUENCE [LARGE SCALE GENOMIC DNA]</scope>
    <source>
        <strain evidence="2 3">DSM 22274</strain>
    </source>
</reference>
<feature type="signal peptide" evidence="1">
    <location>
        <begin position="1"/>
        <end position="37"/>
    </location>
</feature>
<dbReference type="EMBL" id="FNTV01000002">
    <property type="protein sequence ID" value="SEF12522.1"/>
    <property type="molecule type" value="Genomic_DNA"/>
</dbReference>
<sequence>MNELQEFNRINSIRKSKTLLLKSASYFLAFLCAISLASCTPLHGNARFEDSGYKKVSNVGEASIWVIEDNKDIKISISTDKEELCVDVVAPPPGTEVCNISTPNGSFFAYSAPRDAVSGTLNFPSFSASATIVEIGSDNGTKLALAFSSDTSAMTMTSAIYTTESGVLLDRIGNKIILD</sequence>
<evidence type="ECO:0000313" key="3">
    <source>
        <dbReference type="Proteomes" id="UP000182725"/>
    </source>
</evidence>
<accession>A0A1H5PF56</accession>
<name>A0A1H5PF56_9MICC</name>
<feature type="chain" id="PRO_5039222129" evidence="1">
    <location>
        <begin position="38"/>
        <end position="179"/>
    </location>
</feature>
<organism evidence="2 3">
    <name type="scientific">Arthrobacter alpinus</name>
    <dbReference type="NCBI Taxonomy" id="656366"/>
    <lineage>
        <taxon>Bacteria</taxon>
        <taxon>Bacillati</taxon>
        <taxon>Actinomycetota</taxon>
        <taxon>Actinomycetes</taxon>
        <taxon>Micrococcales</taxon>
        <taxon>Micrococcaceae</taxon>
        <taxon>Arthrobacter</taxon>
    </lineage>
</organism>
<protein>
    <submittedName>
        <fullName evidence="2">Uncharacterized protein</fullName>
    </submittedName>
</protein>